<gene>
    <name evidence="2" type="ORF">SAMN04488113_13320</name>
</gene>
<organism evidence="2 3">
    <name type="scientific">Alkalibacterium gilvum</name>
    <dbReference type="NCBI Taxonomy" id="1130080"/>
    <lineage>
        <taxon>Bacteria</taxon>
        <taxon>Bacillati</taxon>
        <taxon>Bacillota</taxon>
        <taxon>Bacilli</taxon>
        <taxon>Lactobacillales</taxon>
        <taxon>Carnobacteriaceae</taxon>
        <taxon>Alkalibacterium</taxon>
    </lineage>
</organism>
<dbReference type="STRING" id="1130080.SAMN04488113_13320"/>
<keyword evidence="3" id="KW-1185">Reference proteome</keyword>
<protein>
    <submittedName>
        <fullName evidence="2">Nuclease-related domain-containing protein</fullName>
    </submittedName>
</protein>
<name>A0A1H6UVA6_9LACT</name>
<sequence>MELLKARAKAEILIVLELLDKRMTLSSSEKQYMSTLSKGFNGEVLFDSYMEKYFPTNAIVINDVSLMLSSTSFQIDSIMLTSDTLYLYEVKNYKGDFTNRITHFLTAAGQEIENPVNQLSRTAMLLSKLLRKWNLTLPIKSFIVFIHPTFILYEAKNTDPFIFPSQLKYHFNTVSHQSGTITNKVYNVAEKLIKETQKELPYQRQLPCYSFELLKKGLLCSQCGSLDLTITTKKGECRTCGKSTSISVLFLSQVEAFKTLFPESLITSNLMYEWCGKMLTKRRIATLLNATFEKTSYGKSTHYL</sequence>
<evidence type="ECO:0000259" key="1">
    <source>
        <dbReference type="PROSITE" id="PS50965"/>
    </source>
</evidence>
<dbReference type="Pfam" id="PF08378">
    <property type="entry name" value="NERD"/>
    <property type="match status" value="1"/>
</dbReference>
<dbReference type="AlphaFoldDB" id="A0A1H6UVA6"/>
<reference evidence="3" key="1">
    <citation type="submission" date="2016-10" db="EMBL/GenBank/DDBJ databases">
        <authorList>
            <person name="Varghese N."/>
            <person name="Submissions S."/>
        </authorList>
    </citation>
    <scope>NUCLEOTIDE SEQUENCE [LARGE SCALE GENOMIC DNA]</scope>
    <source>
        <strain evidence="3">DSM 25751</strain>
    </source>
</reference>
<proteinExistence type="predicted"/>
<accession>A0A1H6UVA6</accession>
<dbReference type="EMBL" id="FNYW01000033">
    <property type="protein sequence ID" value="SEI92270.1"/>
    <property type="molecule type" value="Genomic_DNA"/>
</dbReference>
<dbReference type="OrthoDB" id="2136191at2"/>
<feature type="domain" description="NERD" evidence="1">
    <location>
        <begin position="38"/>
        <end position="149"/>
    </location>
</feature>
<dbReference type="RefSeq" id="WP_091635825.1">
    <property type="nucleotide sequence ID" value="NZ_FNYW01000033.1"/>
</dbReference>
<dbReference type="PROSITE" id="PS50965">
    <property type="entry name" value="NERD"/>
    <property type="match status" value="1"/>
</dbReference>
<evidence type="ECO:0000313" key="3">
    <source>
        <dbReference type="Proteomes" id="UP000198564"/>
    </source>
</evidence>
<dbReference type="Proteomes" id="UP000198564">
    <property type="component" value="Unassembled WGS sequence"/>
</dbReference>
<evidence type="ECO:0000313" key="2">
    <source>
        <dbReference type="EMBL" id="SEI92270.1"/>
    </source>
</evidence>
<dbReference type="InterPro" id="IPR011528">
    <property type="entry name" value="NERD"/>
</dbReference>